<dbReference type="NCBIfam" id="TIGR01543">
    <property type="entry name" value="proheadase_HK97"/>
    <property type="match status" value="1"/>
</dbReference>
<dbReference type="Pfam" id="PF04586">
    <property type="entry name" value="Peptidase_S78"/>
    <property type="match status" value="1"/>
</dbReference>
<keyword evidence="6" id="KW-1185">Reference proteome</keyword>
<evidence type="ECO:0000256" key="2">
    <source>
        <dbReference type="ARBA" id="ARBA00022670"/>
    </source>
</evidence>
<dbReference type="GO" id="GO:0008233">
    <property type="term" value="F:peptidase activity"/>
    <property type="evidence" value="ECO:0007669"/>
    <property type="project" value="UniProtKB-KW"/>
</dbReference>
<evidence type="ECO:0000259" key="4">
    <source>
        <dbReference type="Pfam" id="PF04586"/>
    </source>
</evidence>
<dbReference type="GO" id="GO:0006508">
    <property type="term" value="P:proteolysis"/>
    <property type="evidence" value="ECO:0007669"/>
    <property type="project" value="UniProtKB-KW"/>
</dbReference>
<dbReference type="Proteomes" id="UP000186098">
    <property type="component" value="Unassembled WGS sequence"/>
</dbReference>
<accession>A0A1N7MP01</accession>
<organism evidence="5 6">
    <name type="scientific">Phaeovulum vinaykumarii</name>
    <dbReference type="NCBI Taxonomy" id="407234"/>
    <lineage>
        <taxon>Bacteria</taxon>
        <taxon>Pseudomonadati</taxon>
        <taxon>Pseudomonadota</taxon>
        <taxon>Alphaproteobacteria</taxon>
        <taxon>Rhodobacterales</taxon>
        <taxon>Paracoccaceae</taxon>
        <taxon>Phaeovulum</taxon>
    </lineage>
</organism>
<dbReference type="InterPro" id="IPR006433">
    <property type="entry name" value="Prohead_protease"/>
</dbReference>
<keyword evidence="2" id="KW-0645">Protease</keyword>
<protein>
    <recommendedName>
        <fullName evidence="4">Prohead serine protease domain-containing protein</fullName>
    </recommendedName>
</protein>
<evidence type="ECO:0000313" key="6">
    <source>
        <dbReference type="Proteomes" id="UP000186098"/>
    </source>
</evidence>
<sequence length="185" mass="20132">MEGHADIERRALELRAVEGGRIEGYAAVFNSPSHDLGGFVETIAPGAFAASLKRGDDVLALFHHDTRAVLGRSKAGTLRLKEDGKGLFFALDVANTSAGRDVLESVGRGDITGASFGFRAIRDRWNHATKPATRELLEVELLDVTITPSPAYPATVVARRSLDVADEARRRALYLDHLRGYHGIR</sequence>
<dbReference type="EMBL" id="FTOM01000008">
    <property type="protein sequence ID" value="SIS87728.1"/>
    <property type="molecule type" value="Genomic_DNA"/>
</dbReference>
<evidence type="ECO:0000256" key="1">
    <source>
        <dbReference type="ARBA" id="ARBA00022612"/>
    </source>
</evidence>
<feature type="domain" description="Prohead serine protease" evidence="4">
    <location>
        <begin position="12"/>
        <end position="162"/>
    </location>
</feature>
<dbReference type="RefSeq" id="WP_076367230.1">
    <property type="nucleotide sequence ID" value="NZ_FTOM01000008.1"/>
</dbReference>
<proteinExistence type="predicted"/>
<gene>
    <name evidence="5" type="ORF">SAMN05421795_108140</name>
</gene>
<keyword evidence="3" id="KW-0378">Hydrolase</keyword>
<evidence type="ECO:0000313" key="5">
    <source>
        <dbReference type="EMBL" id="SIS87728.1"/>
    </source>
</evidence>
<dbReference type="STRING" id="407234.SAMN05421795_108140"/>
<evidence type="ECO:0000256" key="3">
    <source>
        <dbReference type="ARBA" id="ARBA00022801"/>
    </source>
</evidence>
<reference evidence="6" key="1">
    <citation type="submission" date="2017-01" db="EMBL/GenBank/DDBJ databases">
        <authorList>
            <person name="Varghese N."/>
            <person name="Submissions S."/>
        </authorList>
    </citation>
    <scope>NUCLEOTIDE SEQUENCE [LARGE SCALE GENOMIC DNA]</scope>
    <source>
        <strain evidence="6">DSM 18714</strain>
    </source>
</reference>
<keyword evidence="1" id="KW-1188">Viral release from host cell</keyword>
<dbReference type="AlphaFoldDB" id="A0A1N7MP01"/>
<dbReference type="OrthoDB" id="64791at2"/>
<name>A0A1N7MP01_9RHOB</name>
<dbReference type="InterPro" id="IPR054613">
    <property type="entry name" value="Peptidase_S78_dom"/>
</dbReference>